<dbReference type="GO" id="GO:0016757">
    <property type="term" value="F:glycosyltransferase activity"/>
    <property type="evidence" value="ECO:0007669"/>
    <property type="project" value="UniProtKB-KW"/>
</dbReference>
<evidence type="ECO:0000256" key="1">
    <source>
        <dbReference type="ARBA" id="ARBA00022676"/>
    </source>
</evidence>
<reference evidence="3 4" key="1">
    <citation type="journal article" date="2012" name="Eukaryot. Cell">
        <title>Genome sequence of the fungus Glarea lozoyensis: the first genome sequence of a species from the Helotiaceae family.</title>
        <authorList>
            <person name="Youssar L."/>
            <person name="Gruening B.A."/>
            <person name="Erxleben A."/>
            <person name="Guenther S."/>
            <person name="Huettel W."/>
        </authorList>
    </citation>
    <scope>NUCLEOTIDE SEQUENCE [LARGE SCALE GENOMIC DNA]</scope>
    <source>
        <strain evidence="4">ATCC 74030 / MF5533</strain>
    </source>
</reference>
<protein>
    <submittedName>
        <fullName evidence="3">Putative Trehalose phosphorylase</fullName>
    </submittedName>
</protein>
<dbReference type="Proteomes" id="UP000005446">
    <property type="component" value="Unassembled WGS sequence"/>
</dbReference>
<dbReference type="EMBL" id="AGUE01000069">
    <property type="protein sequence ID" value="EHL00958.1"/>
    <property type="molecule type" value="Genomic_DNA"/>
</dbReference>
<evidence type="ECO:0000313" key="3">
    <source>
        <dbReference type="EMBL" id="EHL00958.1"/>
    </source>
</evidence>
<dbReference type="InterPro" id="IPR001296">
    <property type="entry name" value="Glyco_trans_1"/>
</dbReference>
<keyword evidence="1" id="KW-0328">Glycosyltransferase</keyword>
<dbReference type="OrthoDB" id="937291at2759"/>
<dbReference type="Gene3D" id="3.40.50.2000">
    <property type="entry name" value="Glycogen Phosphorylase B"/>
    <property type="match status" value="2"/>
</dbReference>
<comment type="caution">
    <text evidence="3">The sequence shown here is derived from an EMBL/GenBank/DDBJ whole genome shotgun (WGS) entry which is preliminary data.</text>
</comment>
<dbReference type="InParanoid" id="H0EKH8"/>
<dbReference type="PANTHER" id="PTHR47779">
    <property type="entry name" value="SYNTHASE (CCG-9), PUTATIVE (AFU_ORTHOLOGUE AFUA_3G12100)-RELATED"/>
    <property type="match status" value="1"/>
</dbReference>
<dbReference type="HOGENOM" id="CLU_794655_0_0_1"/>
<dbReference type="SUPFAM" id="SSF53756">
    <property type="entry name" value="UDP-Glycosyltransferase/glycogen phosphorylase"/>
    <property type="match status" value="1"/>
</dbReference>
<feature type="domain" description="Glycosyl transferase family 1" evidence="2">
    <location>
        <begin position="138"/>
        <end position="311"/>
    </location>
</feature>
<name>H0EKH8_GLAL7</name>
<evidence type="ECO:0000313" key="4">
    <source>
        <dbReference type="Proteomes" id="UP000005446"/>
    </source>
</evidence>
<sequence length="349" mass="38024">MSKYIGAGVPCDLLKKSPTLGSRLWLELDIVPISIEPEAKKGKKETCFWNVKFVDEQADSMARKCIFTPQGGGVALMRHALIRLARQLGVDLKCHPIPEFVPSNVPNAKVAYLPATTDWNLYNQQCHTVGMTELKWPSKKYIIQIARFDPAKGIPDAIAAFGEFCHLLSKHHPTIEVPQLIICGNGSVDDPDGTKVYSQTMNNLKTNFPSLLPSVSVMRLTPNDQLLNTLLSSSHVALQLSNREGFEVKVSEAIHKGIPVIATKSGGIPLQVQHGKNGLLVEAGDSKAVAGYLLQLWTDGEMYGRMSGYARGSVSDEVGTVGNALAWFYLVDQWGNGDGVVPGGRFNVV</sequence>
<dbReference type="PANTHER" id="PTHR47779:SF1">
    <property type="entry name" value="SYNTHASE (CCG-9), PUTATIVE (AFU_ORTHOLOGUE AFUA_3G12100)-RELATED"/>
    <property type="match status" value="1"/>
</dbReference>
<evidence type="ECO:0000259" key="2">
    <source>
        <dbReference type="Pfam" id="PF00534"/>
    </source>
</evidence>
<keyword evidence="4" id="KW-1185">Reference proteome</keyword>
<organism evidence="3 4">
    <name type="scientific">Glarea lozoyensis (strain ATCC 74030 / MF5533)</name>
    <dbReference type="NCBI Taxonomy" id="1104152"/>
    <lineage>
        <taxon>Eukaryota</taxon>
        <taxon>Fungi</taxon>
        <taxon>Dikarya</taxon>
        <taxon>Ascomycota</taxon>
        <taxon>Pezizomycotina</taxon>
        <taxon>Leotiomycetes</taxon>
        <taxon>Helotiales</taxon>
        <taxon>Helotiaceae</taxon>
        <taxon>Glarea</taxon>
    </lineage>
</organism>
<proteinExistence type="predicted"/>
<accession>H0EKH8</accession>
<dbReference type="Pfam" id="PF00534">
    <property type="entry name" value="Glycos_transf_1"/>
    <property type="match status" value="1"/>
</dbReference>
<gene>
    <name evidence="3" type="ORF">M7I_3076</name>
</gene>
<dbReference type="InterPro" id="IPR052078">
    <property type="entry name" value="Trehalose_Metab_GTase"/>
</dbReference>
<keyword evidence="1" id="KW-0808">Transferase</keyword>
<dbReference type="AlphaFoldDB" id="H0EKH8"/>